<keyword evidence="2" id="KW-0805">Transcription regulation</keyword>
<dbReference type="InterPro" id="IPR058163">
    <property type="entry name" value="LysR-type_TF_proteobact-type"/>
</dbReference>
<dbReference type="InterPro" id="IPR036388">
    <property type="entry name" value="WH-like_DNA-bd_sf"/>
</dbReference>
<proteinExistence type="inferred from homology"/>
<evidence type="ECO:0000259" key="5">
    <source>
        <dbReference type="PROSITE" id="PS50931"/>
    </source>
</evidence>
<dbReference type="GO" id="GO:0043565">
    <property type="term" value="F:sequence-specific DNA binding"/>
    <property type="evidence" value="ECO:0007669"/>
    <property type="project" value="TreeGrafter"/>
</dbReference>
<evidence type="ECO:0000256" key="1">
    <source>
        <dbReference type="ARBA" id="ARBA00009437"/>
    </source>
</evidence>
<comment type="caution">
    <text evidence="6">The sequence shown here is derived from an EMBL/GenBank/DDBJ whole genome shotgun (WGS) entry which is preliminary data.</text>
</comment>
<dbReference type="Gene3D" id="1.10.10.10">
    <property type="entry name" value="Winged helix-like DNA-binding domain superfamily/Winged helix DNA-binding domain"/>
    <property type="match status" value="1"/>
</dbReference>
<evidence type="ECO:0000256" key="2">
    <source>
        <dbReference type="ARBA" id="ARBA00023015"/>
    </source>
</evidence>
<reference evidence="6 7" key="1">
    <citation type="submission" date="2018-05" db="EMBL/GenBank/DDBJ databases">
        <title>Leucothrix arctica sp. nov., isolated from Arctic seawater.</title>
        <authorList>
            <person name="Choi A."/>
            <person name="Baek K."/>
        </authorList>
    </citation>
    <scope>NUCLEOTIDE SEQUENCE [LARGE SCALE GENOMIC DNA]</scope>
    <source>
        <strain evidence="6 7">JCM 18388</strain>
    </source>
</reference>
<evidence type="ECO:0000256" key="3">
    <source>
        <dbReference type="ARBA" id="ARBA00023125"/>
    </source>
</evidence>
<dbReference type="PROSITE" id="PS50931">
    <property type="entry name" value="HTH_LYSR"/>
    <property type="match status" value="1"/>
</dbReference>
<dbReference type="Gene3D" id="3.40.190.10">
    <property type="entry name" value="Periplasmic binding protein-like II"/>
    <property type="match status" value="2"/>
</dbReference>
<dbReference type="InterPro" id="IPR000847">
    <property type="entry name" value="LysR_HTH_N"/>
</dbReference>
<evidence type="ECO:0000256" key="4">
    <source>
        <dbReference type="ARBA" id="ARBA00023163"/>
    </source>
</evidence>
<dbReference type="PRINTS" id="PR00039">
    <property type="entry name" value="HTHLYSR"/>
</dbReference>
<dbReference type="PANTHER" id="PTHR30537:SF26">
    <property type="entry name" value="GLYCINE CLEAVAGE SYSTEM TRANSCRIPTIONAL ACTIVATOR"/>
    <property type="match status" value="1"/>
</dbReference>
<protein>
    <recommendedName>
        <fullName evidence="5">HTH lysR-type domain-containing protein</fullName>
    </recommendedName>
</protein>
<keyword evidence="3" id="KW-0238">DNA-binding</keyword>
<dbReference type="FunFam" id="1.10.10.10:FF:000001">
    <property type="entry name" value="LysR family transcriptional regulator"/>
    <property type="match status" value="1"/>
</dbReference>
<dbReference type="PANTHER" id="PTHR30537">
    <property type="entry name" value="HTH-TYPE TRANSCRIPTIONAL REGULATOR"/>
    <property type="match status" value="1"/>
</dbReference>
<evidence type="ECO:0000313" key="7">
    <source>
        <dbReference type="Proteomes" id="UP000245539"/>
    </source>
</evidence>
<gene>
    <name evidence="6" type="ORF">DKW60_18135</name>
</gene>
<dbReference type="GO" id="GO:0003700">
    <property type="term" value="F:DNA-binding transcription factor activity"/>
    <property type="evidence" value="ECO:0007669"/>
    <property type="project" value="InterPro"/>
</dbReference>
<name>A0A317C769_9GAMM</name>
<dbReference type="InterPro" id="IPR005119">
    <property type="entry name" value="LysR_subst-bd"/>
</dbReference>
<keyword evidence="4" id="KW-0804">Transcription</keyword>
<keyword evidence="7" id="KW-1185">Reference proteome</keyword>
<accession>A0A317C769</accession>
<dbReference type="RefSeq" id="WP_109839081.1">
    <property type="nucleotide sequence ID" value="NZ_QGKM01000067.1"/>
</dbReference>
<organism evidence="6 7">
    <name type="scientific">Leucothrix pacifica</name>
    <dbReference type="NCBI Taxonomy" id="1247513"/>
    <lineage>
        <taxon>Bacteria</taxon>
        <taxon>Pseudomonadati</taxon>
        <taxon>Pseudomonadota</taxon>
        <taxon>Gammaproteobacteria</taxon>
        <taxon>Thiotrichales</taxon>
        <taxon>Thiotrichaceae</taxon>
        <taxon>Leucothrix</taxon>
    </lineage>
</organism>
<evidence type="ECO:0000313" key="6">
    <source>
        <dbReference type="EMBL" id="PWQ93263.1"/>
    </source>
</evidence>
<dbReference type="Pfam" id="PF03466">
    <property type="entry name" value="LysR_substrate"/>
    <property type="match status" value="1"/>
</dbReference>
<feature type="domain" description="HTH lysR-type" evidence="5">
    <location>
        <begin position="7"/>
        <end position="64"/>
    </location>
</feature>
<dbReference type="InterPro" id="IPR036390">
    <property type="entry name" value="WH_DNA-bd_sf"/>
</dbReference>
<dbReference type="Pfam" id="PF00126">
    <property type="entry name" value="HTH_1"/>
    <property type="match status" value="1"/>
</dbReference>
<dbReference type="CDD" id="cd08432">
    <property type="entry name" value="PBP2_GcdR_TrpI_HvrB_AmpR_like"/>
    <property type="match status" value="1"/>
</dbReference>
<dbReference type="AlphaFoldDB" id="A0A317C769"/>
<dbReference type="SUPFAM" id="SSF53850">
    <property type="entry name" value="Periplasmic binding protein-like II"/>
    <property type="match status" value="1"/>
</dbReference>
<dbReference type="Proteomes" id="UP000245539">
    <property type="component" value="Unassembled WGS sequence"/>
</dbReference>
<dbReference type="GO" id="GO:0006351">
    <property type="term" value="P:DNA-templated transcription"/>
    <property type="evidence" value="ECO:0007669"/>
    <property type="project" value="TreeGrafter"/>
</dbReference>
<dbReference type="SUPFAM" id="SSF46785">
    <property type="entry name" value="Winged helix' DNA-binding domain"/>
    <property type="match status" value="1"/>
</dbReference>
<dbReference type="OrthoDB" id="5526340at2"/>
<comment type="similarity">
    <text evidence="1">Belongs to the LysR transcriptional regulatory family.</text>
</comment>
<dbReference type="EMBL" id="QGKM01000067">
    <property type="protein sequence ID" value="PWQ93263.1"/>
    <property type="molecule type" value="Genomic_DNA"/>
</dbReference>
<sequence length="297" mass="32925">MCMQYRLPLNNLNTFASAAEHLSFQDAAESLYVTPSAVSHQIRNLEKVLGYPLFDRLDKGVRLTSRGAQLFADIRAPMKQLHEASRKALRGLEDNTLTISVAPVVATGWLLPRLKDFYANYPDINLSVIVTTDLVDFKSDPFDASIRIGDGNWSEVEILKLFGYEIVAVCHPGLIKKNDGLLTPAEVMDNTLIQNASVPGMWAEWFESASVKNAAAKTVNLQVQNAAQMIEAIQSGEEIGLIDKKFIQQDIESGRLAIACDHVLQGNKGYYLVSPESARDLPSLNSFRDWLAQQINT</sequence>